<evidence type="ECO:0000256" key="8">
    <source>
        <dbReference type="ARBA" id="ARBA00023136"/>
    </source>
</evidence>
<comment type="similarity">
    <text evidence="2">Belongs to the LytR/CpsA/Psr (LCP) family.</text>
</comment>
<evidence type="ECO:0000256" key="2">
    <source>
        <dbReference type="ARBA" id="ARBA00006068"/>
    </source>
</evidence>
<dbReference type="InterPro" id="IPR004474">
    <property type="entry name" value="LytR_CpsA_psr"/>
</dbReference>
<dbReference type="PANTHER" id="PTHR33392:SF8">
    <property type="entry name" value="REGULATORY PROTEIN MSRR"/>
    <property type="match status" value="1"/>
</dbReference>
<dbReference type="EMBL" id="JAUBDJ010000002">
    <property type="protein sequence ID" value="MDW0116263.1"/>
    <property type="molecule type" value="Genomic_DNA"/>
</dbReference>
<evidence type="ECO:0000256" key="9">
    <source>
        <dbReference type="ARBA" id="ARBA00023163"/>
    </source>
</evidence>
<evidence type="ECO:0000256" key="1">
    <source>
        <dbReference type="ARBA" id="ARBA00004401"/>
    </source>
</evidence>
<evidence type="ECO:0000256" key="10">
    <source>
        <dbReference type="ARBA" id="ARBA00037178"/>
    </source>
</evidence>
<comment type="caution">
    <text evidence="13">The sequence shown here is derived from an EMBL/GenBank/DDBJ whole genome shotgun (WGS) entry which is preliminary data.</text>
</comment>
<evidence type="ECO:0000259" key="12">
    <source>
        <dbReference type="Pfam" id="PF03816"/>
    </source>
</evidence>
<evidence type="ECO:0000256" key="5">
    <source>
        <dbReference type="ARBA" id="ARBA00022968"/>
    </source>
</evidence>
<keyword evidence="4" id="KW-0812">Transmembrane</keyword>
<feature type="domain" description="Cell envelope-related transcriptional attenuator" evidence="12">
    <location>
        <begin position="83"/>
        <end position="224"/>
    </location>
</feature>
<sequence>MKRGLKILIIFSLVFLAIIASGALYWHVQYKSGLAVATEDFAQIELLVPQTTFKPFEGVKSEDDDVLNILLVGSDARDNEVGRSDALMILHYNQSKNDLKLVSIMRDTYVDIPEHGKQKINAAFAFGGPELVRETLKQNFDIDIQYYATVNLSGFSKIMDVVAPDGIEIDVSQSIPYRGGKIQPGKQLLHGDELLGYVRFRNDNQNDFGRVKRQQEVISRVKEQAVGMHTLVNFPKILGMADPYIDTNMSKKKIFQIGEGIFRGKSEMQTLRIPLEDSYEHKRVAAGAVLSIDFEKNKQALQEFLSPNFNEEIEEEAGEQ</sequence>
<dbReference type="Pfam" id="PF03816">
    <property type="entry name" value="LytR_cpsA_psr"/>
    <property type="match status" value="1"/>
</dbReference>
<organism evidence="13 14">
    <name type="scientific">Sporosarcina thermotolerans</name>
    <dbReference type="NCBI Taxonomy" id="633404"/>
    <lineage>
        <taxon>Bacteria</taxon>
        <taxon>Bacillati</taxon>
        <taxon>Bacillota</taxon>
        <taxon>Bacilli</taxon>
        <taxon>Bacillales</taxon>
        <taxon>Caryophanaceae</taxon>
        <taxon>Sporosarcina</taxon>
    </lineage>
</organism>
<keyword evidence="7" id="KW-0805">Transcription regulation</keyword>
<gene>
    <name evidence="13" type="ORF">QTL97_04910</name>
</gene>
<accession>A0AAW9A998</accession>
<keyword evidence="14" id="KW-1185">Reference proteome</keyword>
<evidence type="ECO:0000256" key="6">
    <source>
        <dbReference type="ARBA" id="ARBA00022989"/>
    </source>
</evidence>
<evidence type="ECO:0000256" key="11">
    <source>
        <dbReference type="ARBA" id="ARBA00040752"/>
    </source>
</evidence>
<protein>
    <recommendedName>
        <fullName evidence="11">Regulatory protein MsrR</fullName>
    </recommendedName>
</protein>
<dbReference type="InterPro" id="IPR050922">
    <property type="entry name" value="LytR/CpsA/Psr_CW_biosynth"/>
</dbReference>
<dbReference type="GO" id="GO:0005886">
    <property type="term" value="C:plasma membrane"/>
    <property type="evidence" value="ECO:0007669"/>
    <property type="project" value="UniProtKB-SubCell"/>
</dbReference>
<dbReference type="Gene3D" id="3.40.630.190">
    <property type="entry name" value="LCP protein"/>
    <property type="match status" value="1"/>
</dbReference>
<evidence type="ECO:0000313" key="13">
    <source>
        <dbReference type="EMBL" id="MDW0116263.1"/>
    </source>
</evidence>
<dbReference type="PANTHER" id="PTHR33392">
    <property type="entry name" value="POLYISOPRENYL-TEICHOIC ACID--PEPTIDOGLYCAN TEICHOIC ACID TRANSFERASE TAGU"/>
    <property type="match status" value="1"/>
</dbReference>
<dbReference type="Proteomes" id="UP001271648">
    <property type="component" value="Unassembled WGS sequence"/>
</dbReference>
<keyword evidence="9" id="KW-0804">Transcription</keyword>
<proteinExistence type="inferred from homology"/>
<keyword evidence="6" id="KW-1133">Transmembrane helix</keyword>
<evidence type="ECO:0000256" key="4">
    <source>
        <dbReference type="ARBA" id="ARBA00022692"/>
    </source>
</evidence>
<evidence type="ECO:0000313" key="14">
    <source>
        <dbReference type="Proteomes" id="UP001271648"/>
    </source>
</evidence>
<dbReference type="RefSeq" id="WP_317940332.1">
    <property type="nucleotide sequence ID" value="NZ_JAUBDJ010000002.1"/>
</dbReference>
<evidence type="ECO:0000256" key="3">
    <source>
        <dbReference type="ARBA" id="ARBA00022475"/>
    </source>
</evidence>
<name>A0AAW9A998_9BACL</name>
<dbReference type="NCBIfam" id="TIGR00350">
    <property type="entry name" value="lytR_cpsA_psr"/>
    <property type="match status" value="1"/>
</dbReference>
<keyword evidence="3" id="KW-1003">Cell membrane</keyword>
<evidence type="ECO:0000256" key="7">
    <source>
        <dbReference type="ARBA" id="ARBA00023015"/>
    </source>
</evidence>
<comment type="function">
    <text evidence="10">Involved in SarA attenuation. Affects resistance to oxacillin and teicoplanin, as well as the synthesis of virulence factors.</text>
</comment>
<keyword evidence="8" id="KW-0472">Membrane</keyword>
<reference evidence="13 14" key="1">
    <citation type="submission" date="2023-06" db="EMBL/GenBank/DDBJ databases">
        <title>Sporosarcina sp. nov., isolated from Korean traditional fermented seafood 'Jeotgal'.</title>
        <authorList>
            <person name="Yang A.I."/>
            <person name="Shin N.-R."/>
        </authorList>
    </citation>
    <scope>NUCLEOTIDE SEQUENCE [LARGE SCALE GENOMIC DNA]</scope>
    <source>
        <strain evidence="13 14">KCTC43456</strain>
    </source>
</reference>
<comment type="subcellular location">
    <subcellularLocation>
        <location evidence="1">Cell membrane</location>
        <topology evidence="1">Single-pass type II membrane protein</topology>
    </subcellularLocation>
</comment>
<keyword evidence="5" id="KW-0735">Signal-anchor</keyword>
<dbReference type="AlphaFoldDB" id="A0AAW9A998"/>